<dbReference type="InterPro" id="IPR000600">
    <property type="entry name" value="ROK"/>
</dbReference>
<dbReference type="Gene3D" id="3.30.420.40">
    <property type="match status" value="2"/>
</dbReference>
<gene>
    <name evidence="2" type="ORF">JF886_01615</name>
</gene>
<dbReference type="Proteomes" id="UP000606991">
    <property type="component" value="Unassembled WGS sequence"/>
</dbReference>
<dbReference type="AlphaFoldDB" id="A0A934JXW7"/>
<comment type="caution">
    <text evidence="2">The sequence shown here is derived from an EMBL/GenBank/DDBJ whole genome shotgun (WGS) entry which is preliminary data.</text>
</comment>
<sequence>MPPDGRVHYLHIGSAALEDVVSRRAILARYLSGPSVAGCVGLDLQDIFDRGRQGDDWARRVLDEVLHALGVALAPWLERFKATVVAVGGGMTGSWDLVRPPFCEGLRVGGVSKHLEVLRSADSERSSLVGAASSAGSAPT</sequence>
<dbReference type="EMBL" id="JAEKNS010000025">
    <property type="protein sequence ID" value="MBJ7593552.1"/>
    <property type="molecule type" value="Genomic_DNA"/>
</dbReference>
<comment type="similarity">
    <text evidence="1">Belongs to the ROK (NagC/XylR) family.</text>
</comment>
<evidence type="ECO:0000256" key="1">
    <source>
        <dbReference type="ARBA" id="ARBA00006479"/>
    </source>
</evidence>
<reference evidence="2 3" key="1">
    <citation type="submission" date="2020-10" db="EMBL/GenBank/DDBJ databases">
        <title>Ca. Dormibacterota MAGs.</title>
        <authorList>
            <person name="Montgomery K."/>
        </authorList>
    </citation>
    <scope>NUCLEOTIDE SEQUENCE [LARGE SCALE GENOMIC DNA]</scope>
    <source>
        <strain evidence="2">SC8812_S17_18</strain>
    </source>
</reference>
<name>A0A934JXW7_9BACT</name>
<dbReference type="Pfam" id="PF00480">
    <property type="entry name" value="ROK"/>
    <property type="match status" value="1"/>
</dbReference>
<accession>A0A934JXW7</accession>
<protein>
    <submittedName>
        <fullName evidence="2">ROK family protein</fullName>
    </submittedName>
</protein>
<dbReference type="SUPFAM" id="SSF53067">
    <property type="entry name" value="Actin-like ATPase domain"/>
    <property type="match status" value="1"/>
</dbReference>
<organism evidence="2 3">
    <name type="scientific">Candidatus Aeolococcus gillhamiae</name>
    <dbReference type="NCBI Taxonomy" id="3127015"/>
    <lineage>
        <taxon>Bacteria</taxon>
        <taxon>Bacillati</taxon>
        <taxon>Candidatus Dormiibacterota</taxon>
        <taxon>Candidatus Dormibacteria</taxon>
        <taxon>Candidatus Aeolococcales</taxon>
        <taxon>Candidatus Aeolococcaceae</taxon>
        <taxon>Candidatus Aeolococcus</taxon>
    </lineage>
</organism>
<dbReference type="RefSeq" id="WP_337308935.1">
    <property type="nucleotide sequence ID" value="NZ_JAEKNS010000025.1"/>
</dbReference>
<dbReference type="InterPro" id="IPR043129">
    <property type="entry name" value="ATPase_NBD"/>
</dbReference>
<proteinExistence type="inferred from homology"/>
<evidence type="ECO:0000313" key="2">
    <source>
        <dbReference type="EMBL" id="MBJ7593552.1"/>
    </source>
</evidence>
<evidence type="ECO:0000313" key="3">
    <source>
        <dbReference type="Proteomes" id="UP000606991"/>
    </source>
</evidence>